<comment type="similarity">
    <text evidence="4">Belongs to the class I-like SAM-binding methyltransferase superfamily.</text>
</comment>
<reference evidence="5 6" key="1">
    <citation type="submission" date="2015-06" db="EMBL/GenBank/DDBJ databases">
        <title>Draft genome of the ant-associated black yeast Phialophora attae CBS 131958.</title>
        <authorList>
            <person name="Moreno L.F."/>
            <person name="Stielow B.J."/>
            <person name="de Hoog S."/>
            <person name="Vicente V.A."/>
            <person name="Weiss V.A."/>
            <person name="de Vries M."/>
            <person name="Cruz L.M."/>
            <person name="Souza E.M."/>
        </authorList>
    </citation>
    <scope>NUCLEOTIDE SEQUENCE [LARGE SCALE GENOMIC DNA]</scope>
    <source>
        <strain evidence="5 6">CBS 131958</strain>
    </source>
</reference>
<dbReference type="EMBL" id="LFJN01000001">
    <property type="protein sequence ID" value="KPI45476.1"/>
    <property type="molecule type" value="Genomic_DNA"/>
</dbReference>
<keyword evidence="6" id="KW-1185">Reference proteome</keyword>
<accession>A0A0N1HGS0</accession>
<gene>
    <name evidence="5" type="ORF">AB675_594</name>
</gene>
<dbReference type="PANTHER" id="PTHR35897:SF1">
    <property type="entry name" value="METHYLTRANSFERASE AUSD"/>
    <property type="match status" value="1"/>
</dbReference>
<dbReference type="Gene3D" id="3.40.50.150">
    <property type="entry name" value="Vaccinia Virus protein VP39"/>
    <property type="match status" value="1"/>
</dbReference>
<dbReference type="VEuPathDB" id="FungiDB:AB675_594"/>
<dbReference type="InterPro" id="IPR051654">
    <property type="entry name" value="Meroterpenoid_MTases"/>
</dbReference>
<dbReference type="OrthoDB" id="2094832at2759"/>
<keyword evidence="2" id="KW-0808">Transferase</keyword>
<dbReference type="GeneID" id="28738070"/>
<evidence type="ECO:0000313" key="5">
    <source>
        <dbReference type="EMBL" id="KPI45476.1"/>
    </source>
</evidence>
<sequence>MSQTDTSSTGRTWEVYIPHLNSIPPAMSDLLEHYAHVPPGPNHQTQIDHVLAVRDPVYKSNPYPCIGRFRFLTLDLATHCLYKTDVLPRMTSTSSPPQIFLDLGTCLSQDMRKLIYDGAPPLHCYGADIIPAYIDAGYKLFNDAERFPRDTQFFCPMDIFDEDPSSNPLLKGSGGKVDIIHATAFFHLFSWDQQLVVAAQCLRLLRKQGRQEDEGCLILGKQVGYVEAQESQRRDNPELKSFRHNEASWRKLWESVVREEEFRDVVKEIRVEVHKMHERHEGLQAEDGKGVAGGQASMPSGFRWMEWSVRVWF</sequence>
<comment type="pathway">
    <text evidence="1">Secondary metabolite biosynthesis.</text>
</comment>
<organism evidence="5 6">
    <name type="scientific">Cyphellophora attinorum</name>
    <dbReference type="NCBI Taxonomy" id="1664694"/>
    <lineage>
        <taxon>Eukaryota</taxon>
        <taxon>Fungi</taxon>
        <taxon>Dikarya</taxon>
        <taxon>Ascomycota</taxon>
        <taxon>Pezizomycotina</taxon>
        <taxon>Eurotiomycetes</taxon>
        <taxon>Chaetothyriomycetidae</taxon>
        <taxon>Chaetothyriales</taxon>
        <taxon>Cyphellophoraceae</taxon>
        <taxon>Cyphellophora</taxon>
    </lineage>
</organism>
<proteinExistence type="inferred from homology"/>
<dbReference type="RefSeq" id="XP_018005439.1">
    <property type="nucleotide sequence ID" value="XM_018146201.1"/>
</dbReference>
<evidence type="ECO:0000256" key="4">
    <source>
        <dbReference type="ARBA" id="ARBA00038314"/>
    </source>
</evidence>
<evidence type="ECO:0000256" key="2">
    <source>
        <dbReference type="ARBA" id="ARBA00022679"/>
    </source>
</evidence>
<evidence type="ECO:0000256" key="3">
    <source>
        <dbReference type="ARBA" id="ARBA00022691"/>
    </source>
</evidence>
<keyword evidence="3" id="KW-0949">S-adenosyl-L-methionine</keyword>
<dbReference type="GO" id="GO:0016740">
    <property type="term" value="F:transferase activity"/>
    <property type="evidence" value="ECO:0007669"/>
    <property type="project" value="UniProtKB-KW"/>
</dbReference>
<protein>
    <recommendedName>
        <fullName evidence="7">Methyltransferase domain-containing protein</fullName>
    </recommendedName>
</protein>
<name>A0A0N1HGS0_9EURO</name>
<evidence type="ECO:0008006" key="7">
    <source>
        <dbReference type="Google" id="ProtNLM"/>
    </source>
</evidence>
<dbReference type="InterPro" id="IPR029063">
    <property type="entry name" value="SAM-dependent_MTases_sf"/>
</dbReference>
<evidence type="ECO:0000256" key="1">
    <source>
        <dbReference type="ARBA" id="ARBA00005179"/>
    </source>
</evidence>
<dbReference type="SUPFAM" id="SSF53335">
    <property type="entry name" value="S-adenosyl-L-methionine-dependent methyltransferases"/>
    <property type="match status" value="1"/>
</dbReference>
<evidence type="ECO:0000313" key="6">
    <source>
        <dbReference type="Proteomes" id="UP000038010"/>
    </source>
</evidence>
<dbReference type="STRING" id="1664694.A0A0N1HGS0"/>
<comment type="caution">
    <text evidence="5">The sequence shown here is derived from an EMBL/GenBank/DDBJ whole genome shotgun (WGS) entry which is preliminary data.</text>
</comment>
<dbReference type="Proteomes" id="UP000038010">
    <property type="component" value="Unassembled WGS sequence"/>
</dbReference>
<dbReference type="AlphaFoldDB" id="A0A0N1HGS0"/>
<dbReference type="PANTHER" id="PTHR35897">
    <property type="entry name" value="METHYLTRANSFERASE AUSD"/>
    <property type="match status" value="1"/>
</dbReference>